<dbReference type="RefSeq" id="WP_209403495.1">
    <property type="nucleotide sequence ID" value="NZ_JAGIYQ010000003.1"/>
</dbReference>
<gene>
    <name evidence="2" type="ORF">J5Y03_05805</name>
</gene>
<dbReference type="EMBL" id="JAGIYQ010000003">
    <property type="protein sequence ID" value="MBP0724702.1"/>
    <property type="molecule type" value="Genomic_DNA"/>
</dbReference>
<evidence type="ECO:0000313" key="3">
    <source>
        <dbReference type="Proteomes" id="UP000682134"/>
    </source>
</evidence>
<reference evidence="2" key="1">
    <citation type="submission" date="2021-04" db="EMBL/GenBank/DDBJ databases">
        <title>Genome seq and assembly of Bacillus sp.</title>
        <authorList>
            <person name="Chhetri G."/>
        </authorList>
    </citation>
    <scope>NUCLEOTIDE SEQUENCE</scope>
    <source>
        <strain evidence="2">RG28</strain>
    </source>
</reference>
<keyword evidence="3" id="KW-1185">Reference proteome</keyword>
<evidence type="ECO:0000256" key="1">
    <source>
        <dbReference type="SAM" id="Phobius"/>
    </source>
</evidence>
<accession>A0A940NPS7</accession>
<keyword evidence="1" id="KW-1133">Transmembrane helix</keyword>
<dbReference type="AlphaFoldDB" id="A0A940NPS7"/>
<keyword evidence="1" id="KW-0812">Transmembrane</keyword>
<protein>
    <submittedName>
        <fullName evidence="2">Uncharacterized protein</fullName>
    </submittedName>
</protein>
<sequence>MKKYNIYVLCLGLILLVFIAKYMHLTPGKLEQNQQVFSKNIVEDVKWQLSSKINNQSLKINSKQLNEELRDQIKVFITSNKTDKFTIIQPEYIGNDEYTFHYNFKKNIPYNLALFLEGTTLSTFTYQNENNQNDPIFPSTILTNKKSNYTASLLFGALSPKVNEKLTFHFTNFSATKHEFTNQHLYIMNMDGSSFQQLTVPDANKSDYRFTYHFPNEGNYKLWYLFTLNGKNEKLSYILNVDKKENKKG</sequence>
<name>A0A940NPS7_9BACI</name>
<feature type="transmembrane region" description="Helical" evidence="1">
    <location>
        <begin position="6"/>
        <end position="23"/>
    </location>
</feature>
<proteinExistence type="predicted"/>
<keyword evidence="1" id="KW-0472">Membrane</keyword>
<organism evidence="2 3">
    <name type="scientific">Gottfriedia endophytica</name>
    <dbReference type="NCBI Taxonomy" id="2820819"/>
    <lineage>
        <taxon>Bacteria</taxon>
        <taxon>Bacillati</taxon>
        <taxon>Bacillota</taxon>
        <taxon>Bacilli</taxon>
        <taxon>Bacillales</taxon>
        <taxon>Bacillaceae</taxon>
        <taxon>Gottfriedia</taxon>
    </lineage>
</organism>
<comment type="caution">
    <text evidence="2">The sequence shown here is derived from an EMBL/GenBank/DDBJ whole genome shotgun (WGS) entry which is preliminary data.</text>
</comment>
<evidence type="ECO:0000313" key="2">
    <source>
        <dbReference type="EMBL" id="MBP0724702.1"/>
    </source>
</evidence>
<dbReference type="Proteomes" id="UP000682134">
    <property type="component" value="Unassembled WGS sequence"/>
</dbReference>